<accession>A0A8S0VS33</accession>
<keyword evidence="3" id="KW-1185">Reference proteome</keyword>
<dbReference type="OrthoDB" id="3062029at2759"/>
<dbReference type="Proteomes" id="UP000467700">
    <property type="component" value="Unassembled WGS sequence"/>
</dbReference>
<evidence type="ECO:0000256" key="1">
    <source>
        <dbReference type="SAM" id="MobiDB-lite"/>
    </source>
</evidence>
<proteinExistence type="predicted"/>
<feature type="compositionally biased region" description="Basic and acidic residues" evidence="1">
    <location>
        <begin position="283"/>
        <end position="303"/>
    </location>
</feature>
<comment type="caution">
    <text evidence="2">The sequence shown here is derived from an EMBL/GenBank/DDBJ whole genome shotgun (WGS) entry which is preliminary data.</text>
</comment>
<sequence>MAAPVLPPFLHPDADSGRQIINVWCGLVAEFYSDPGDVKRMFVERLDWFKNNEGLKHEFLVLTIHQVDEPEAAVLRFERRPSREQLSREIFALVPDRDDNEKLNKETRKALEKDFEAEKQTLRSAALTKAQKKTDKKGDCVQASDTVTRVHSEKGQLTGCKESATLIESYSFDSILPLRDFIFAASTVSTYSERYLVFLQQCYWFSRTTVQVILQTYGPTSRRQGDAFSIRGKYTARGGFSLEVNTDNPSEVNNISTIFVDRLKENDALIEKKFWDGAGGKAAETKRADHETELRKKAEKDAENNAQKHAIIEEKFRRLQEEVQRLKRETPEARNKD</sequence>
<dbReference type="AlphaFoldDB" id="A0A8S0VS33"/>
<protein>
    <submittedName>
        <fullName evidence="2">Uncharacterized protein</fullName>
    </submittedName>
</protein>
<evidence type="ECO:0000313" key="3">
    <source>
        <dbReference type="Proteomes" id="UP000467700"/>
    </source>
</evidence>
<feature type="region of interest" description="Disordered" evidence="1">
    <location>
        <begin position="281"/>
        <end position="307"/>
    </location>
</feature>
<evidence type="ECO:0000313" key="2">
    <source>
        <dbReference type="EMBL" id="CAA7265709.1"/>
    </source>
</evidence>
<organism evidence="2 3">
    <name type="scientific">Cyclocybe aegerita</name>
    <name type="common">Black poplar mushroom</name>
    <name type="synonym">Agrocybe aegerita</name>
    <dbReference type="NCBI Taxonomy" id="1973307"/>
    <lineage>
        <taxon>Eukaryota</taxon>
        <taxon>Fungi</taxon>
        <taxon>Dikarya</taxon>
        <taxon>Basidiomycota</taxon>
        <taxon>Agaricomycotina</taxon>
        <taxon>Agaricomycetes</taxon>
        <taxon>Agaricomycetidae</taxon>
        <taxon>Agaricales</taxon>
        <taxon>Agaricineae</taxon>
        <taxon>Bolbitiaceae</taxon>
        <taxon>Cyclocybe</taxon>
    </lineage>
</organism>
<name>A0A8S0VS33_CYCAE</name>
<gene>
    <name evidence="2" type="ORF">AAE3_LOCUS7986</name>
</gene>
<reference evidence="2 3" key="1">
    <citation type="submission" date="2020-01" db="EMBL/GenBank/DDBJ databases">
        <authorList>
            <person name="Gupta K D."/>
        </authorList>
    </citation>
    <scope>NUCLEOTIDE SEQUENCE [LARGE SCALE GENOMIC DNA]</scope>
</reference>
<dbReference type="EMBL" id="CACVBS010000050">
    <property type="protein sequence ID" value="CAA7265709.1"/>
    <property type="molecule type" value="Genomic_DNA"/>
</dbReference>